<dbReference type="Pfam" id="PF04055">
    <property type="entry name" value="Radical_SAM"/>
    <property type="match status" value="1"/>
</dbReference>
<evidence type="ECO:0000313" key="17">
    <source>
        <dbReference type="EMBL" id="MBM6921340.1"/>
    </source>
</evidence>
<dbReference type="FunFam" id="3.40.50.12160:FF:000003">
    <property type="entry name" value="CDK5 regulatory subunit-associated protein 1"/>
    <property type="match status" value="1"/>
</dbReference>
<evidence type="ECO:0000256" key="8">
    <source>
        <dbReference type="ARBA" id="ARBA00033765"/>
    </source>
</evidence>
<dbReference type="InterPro" id="IPR006463">
    <property type="entry name" value="MiaB_methiolase"/>
</dbReference>
<evidence type="ECO:0000256" key="7">
    <source>
        <dbReference type="ARBA" id="ARBA00023014"/>
    </source>
</evidence>
<dbReference type="SFLD" id="SFLDS00029">
    <property type="entry name" value="Radical_SAM"/>
    <property type="match status" value="1"/>
</dbReference>
<accession>A0A939BEI0</accession>
<dbReference type="InterPro" id="IPR007197">
    <property type="entry name" value="rSAM"/>
</dbReference>
<dbReference type="PROSITE" id="PS50926">
    <property type="entry name" value="TRAM"/>
    <property type="match status" value="1"/>
</dbReference>
<comment type="catalytic activity">
    <reaction evidence="9 13">
        <text>N(6)-dimethylallyladenosine(37) in tRNA + (sulfur carrier)-SH + AH2 + 2 S-adenosyl-L-methionine = 2-methylsulfanyl-N(6)-dimethylallyladenosine(37) in tRNA + (sulfur carrier)-H + 5'-deoxyadenosine + L-methionine + A + S-adenosyl-L-homocysteine + 2 H(+)</text>
        <dbReference type="Rhea" id="RHEA:37067"/>
        <dbReference type="Rhea" id="RHEA-COMP:10375"/>
        <dbReference type="Rhea" id="RHEA-COMP:10376"/>
        <dbReference type="Rhea" id="RHEA-COMP:14737"/>
        <dbReference type="Rhea" id="RHEA-COMP:14739"/>
        <dbReference type="ChEBI" id="CHEBI:13193"/>
        <dbReference type="ChEBI" id="CHEBI:15378"/>
        <dbReference type="ChEBI" id="CHEBI:17319"/>
        <dbReference type="ChEBI" id="CHEBI:17499"/>
        <dbReference type="ChEBI" id="CHEBI:29917"/>
        <dbReference type="ChEBI" id="CHEBI:57844"/>
        <dbReference type="ChEBI" id="CHEBI:57856"/>
        <dbReference type="ChEBI" id="CHEBI:59789"/>
        <dbReference type="ChEBI" id="CHEBI:64428"/>
        <dbReference type="ChEBI" id="CHEBI:74415"/>
        <dbReference type="ChEBI" id="CHEBI:74417"/>
        <dbReference type="EC" id="2.8.4.3"/>
    </reaction>
</comment>
<keyword evidence="5 13" id="KW-0479">Metal-binding</keyword>
<keyword evidence="13" id="KW-0963">Cytoplasm</keyword>
<feature type="domain" description="TRAM" evidence="14">
    <location>
        <begin position="391"/>
        <end position="454"/>
    </location>
</feature>
<dbReference type="Pfam" id="PF01938">
    <property type="entry name" value="TRAM"/>
    <property type="match status" value="1"/>
</dbReference>
<dbReference type="PROSITE" id="PS51918">
    <property type="entry name" value="RADICAL_SAM"/>
    <property type="match status" value="1"/>
</dbReference>
<keyword evidence="6 13" id="KW-0408">Iron</keyword>
<sequence>MEQVRRLLQSRYGDRIPLAYVHTYGCQQNVSDGEKIKGMLALMGYGFCESPREANLILLNTCAIRENAEDRVLGTIGAMKHQRVNDPELVLGLCGCMVQQPHIEQKIRESYPYVDLLFGPHVIKNLPQMLYSVLTSHKRAFDTTETNEGIPEDLPIRRDQAFKAWLPIMSGCNNFCTYCIVPYVRGREKSRPSQKIIEEFTALVNEGYKEITLLGQNVNSYGKGLDEDIDFARLLRKLNAIPGDFRIRFMSSHPKDATFALIDAIADCEKVCKHFHLPVQSGSDRILALMNRHYTKADYMKLINYAKEKIPDISFTSDIIVGFPGETETDFEETLSLLKEVEFDSLFSFIYSKRVGTKAAEMEDPTTPEEKSERFSRLLALEKEIGAKRYENFVGKTYRILVDGPGKTGPSYYSGRNDGYMIVDYDGKEEDIGTFVTVKITKSLNWALLGERVEDQ</sequence>
<dbReference type="GO" id="GO:0051539">
    <property type="term" value="F:4 iron, 4 sulfur cluster binding"/>
    <property type="evidence" value="ECO:0007669"/>
    <property type="project" value="UniProtKB-UniRule"/>
</dbReference>
<dbReference type="Pfam" id="PF00919">
    <property type="entry name" value="UPF0004"/>
    <property type="match status" value="1"/>
</dbReference>
<dbReference type="InterPro" id="IPR020612">
    <property type="entry name" value="Methylthiotransferase_CS"/>
</dbReference>
<evidence type="ECO:0000256" key="6">
    <source>
        <dbReference type="ARBA" id="ARBA00023004"/>
    </source>
</evidence>
<dbReference type="PROSITE" id="PS51449">
    <property type="entry name" value="MTTASE_N"/>
    <property type="match status" value="1"/>
</dbReference>
<dbReference type="NCBIfam" id="TIGR01574">
    <property type="entry name" value="miaB-methiolase"/>
    <property type="match status" value="1"/>
</dbReference>
<dbReference type="SFLD" id="SFLDG01061">
    <property type="entry name" value="methylthiotransferase"/>
    <property type="match status" value="1"/>
</dbReference>
<dbReference type="Gene3D" id="3.80.30.20">
    <property type="entry name" value="tm_1862 like domain"/>
    <property type="match status" value="1"/>
</dbReference>
<feature type="binding site" evidence="13">
    <location>
        <position position="26"/>
    </location>
    <ligand>
        <name>[4Fe-4S] cluster</name>
        <dbReference type="ChEBI" id="CHEBI:49883"/>
        <label>1</label>
    </ligand>
</feature>
<keyword evidence="18" id="KW-1185">Reference proteome</keyword>
<dbReference type="InterPro" id="IPR013848">
    <property type="entry name" value="Methylthiotransferase_N"/>
</dbReference>
<evidence type="ECO:0000256" key="10">
    <source>
        <dbReference type="ARBA" id="ARBA00068570"/>
    </source>
</evidence>
<comment type="subcellular location">
    <subcellularLocation>
        <location evidence="13">Cytoplasm</location>
    </subcellularLocation>
</comment>
<dbReference type="SMART" id="SM00729">
    <property type="entry name" value="Elp3"/>
    <property type="match status" value="1"/>
</dbReference>
<feature type="domain" description="MTTase N-terminal" evidence="15">
    <location>
        <begin position="17"/>
        <end position="135"/>
    </location>
</feature>
<dbReference type="InterPro" id="IPR058240">
    <property type="entry name" value="rSAM_sf"/>
</dbReference>
<evidence type="ECO:0000256" key="3">
    <source>
        <dbReference type="ARBA" id="ARBA00022679"/>
    </source>
</evidence>
<keyword evidence="2 13" id="KW-0004">4Fe-4S</keyword>
<evidence type="ECO:0000256" key="4">
    <source>
        <dbReference type="ARBA" id="ARBA00022691"/>
    </source>
</evidence>
<feature type="binding site" evidence="13">
    <location>
        <position position="62"/>
    </location>
    <ligand>
        <name>[4Fe-4S] cluster</name>
        <dbReference type="ChEBI" id="CHEBI:49883"/>
        <label>1</label>
    </ligand>
</feature>
<evidence type="ECO:0000256" key="1">
    <source>
        <dbReference type="ARBA" id="ARBA00003234"/>
    </source>
</evidence>
<comment type="caution">
    <text evidence="17">The sequence shown here is derived from an EMBL/GenBank/DDBJ whole genome shotgun (WGS) entry which is preliminary data.</text>
</comment>
<dbReference type="InterPro" id="IPR038135">
    <property type="entry name" value="Methylthiotransferase_N_sf"/>
</dbReference>
<dbReference type="PROSITE" id="PS01278">
    <property type="entry name" value="MTTASE_RADICAL"/>
    <property type="match status" value="1"/>
</dbReference>
<evidence type="ECO:0000256" key="5">
    <source>
        <dbReference type="ARBA" id="ARBA00022723"/>
    </source>
</evidence>
<feature type="binding site" evidence="13">
    <location>
        <position position="172"/>
    </location>
    <ligand>
        <name>[4Fe-4S] cluster</name>
        <dbReference type="ChEBI" id="CHEBI:49883"/>
        <label>2</label>
        <note>4Fe-4S-S-AdoMet</note>
    </ligand>
</feature>
<proteinExistence type="inferred from homology"/>
<dbReference type="FunFam" id="3.80.30.20:FF:000001">
    <property type="entry name" value="tRNA-2-methylthio-N(6)-dimethylallyladenosine synthase 2"/>
    <property type="match status" value="1"/>
</dbReference>
<reference evidence="17" key="1">
    <citation type="submission" date="2020-08" db="EMBL/GenBank/DDBJ databases">
        <authorList>
            <person name="Cejkova D."/>
            <person name="Kubasova T."/>
            <person name="Jahodarova E."/>
            <person name="Rychlik I."/>
        </authorList>
    </citation>
    <scope>NUCLEOTIDE SEQUENCE</scope>
    <source>
        <strain evidence="17">An559</strain>
    </source>
</reference>
<dbReference type="HAMAP" id="MF_01864">
    <property type="entry name" value="tRNA_metthiotr_MiaB"/>
    <property type="match status" value="1"/>
</dbReference>
<organism evidence="17 18">
    <name type="scientific">Merdimmobilis hominis</name>
    <dbReference type="NCBI Taxonomy" id="2897707"/>
    <lineage>
        <taxon>Bacteria</taxon>
        <taxon>Bacillati</taxon>
        <taxon>Bacillota</taxon>
        <taxon>Clostridia</taxon>
        <taxon>Eubacteriales</taxon>
        <taxon>Oscillospiraceae</taxon>
        <taxon>Merdimmobilis</taxon>
    </lineage>
</organism>
<reference evidence="17" key="2">
    <citation type="journal article" date="2021" name="Sci. Rep.">
        <title>The distribution of antibiotic resistance genes in chicken gut microbiota commensals.</title>
        <authorList>
            <person name="Juricova H."/>
            <person name="Matiasovicova J."/>
            <person name="Kubasova T."/>
            <person name="Cejkova D."/>
            <person name="Rychlik I."/>
        </authorList>
    </citation>
    <scope>NUCLEOTIDE SEQUENCE</scope>
    <source>
        <strain evidence="17">An559</strain>
    </source>
</reference>
<dbReference type="EMBL" id="JACJKY010000015">
    <property type="protein sequence ID" value="MBM6921340.1"/>
    <property type="molecule type" value="Genomic_DNA"/>
</dbReference>
<comment type="similarity">
    <text evidence="13">Belongs to the methylthiotransferase family. MiaB subfamily.</text>
</comment>
<dbReference type="PANTHER" id="PTHR43020:SF2">
    <property type="entry name" value="MITOCHONDRIAL TRNA METHYLTHIOTRANSFERASE CDK5RAP1"/>
    <property type="match status" value="1"/>
</dbReference>
<dbReference type="SUPFAM" id="SSF102114">
    <property type="entry name" value="Radical SAM enzymes"/>
    <property type="match status" value="1"/>
</dbReference>
<dbReference type="GO" id="GO:0035597">
    <property type="term" value="F:tRNA-2-methylthio-N(6)-dimethylallyladenosine(37) synthase activity"/>
    <property type="evidence" value="ECO:0007669"/>
    <property type="project" value="UniProtKB-EC"/>
</dbReference>
<feature type="domain" description="Radical SAM core" evidence="16">
    <location>
        <begin position="158"/>
        <end position="388"/>
    </location>
</feature>
<dbReference type="NCBIfam" id="TIGR00089">
    <property type="entry name" value="MiaB/RimO family radical SAM methylthiotransferase"/>
    <property type="match status" value="1"/>
</dbReference>
<feature type="binding site" evidence="13">
    <location>
        <position position="176"/>
    </location>
    <ligand>
        <name>[4Fe-4S] cluster</name>
        <dbReference type="ChEBI" id="CHEBI:49883"/>
        <label>2</label>
        <note>4Fe-4S-S-AdoMet</note>
    </ligand>
</feature>
<evidence type="ECO:0000259" key="14">
    <source>
        <dbReference type="PROSITE" id="PS50926"/>
    </source>
</evidence>
<dbReference type="InterPro" id="IPR005839">
    <property type="entry name" value="Methylthiotransferase"/>
</dbReference>
<evidence type="ECO:0000313" key="18">
    <source>
        <dbReference type="Proteomes" id="UP000774750"/>
    </source>
</evidence>
<dbReference type="GO" id="GO:0046872">
    <property type="term" value="F:metal ion binding"/>
    <property type="evidence" value="ECO:0007669"/>
    <property type="project" value="UniProtKB-KW"/>
</dbReference>
<evidence type="ECO:0000259" key="15">
    <source>
        <dbReference type="PROSITE" id="PS51449"/>
    </source>
</evidence>
<name>A0A939BEI0_9FIRM</name>
<evidence type="ECO:0000256" key="2">
    <source>
        <dbReference type="ARBA" id="ARBA00022485"/>
    </source>
</evidence>
<evidence type="ECO:0000256" key="13">
    <source>
        <dbReference type="HAMAP-Rule" id="MF_01864"/>
    </source>
</evidence>
<keyword evidence="4 13" id="KW-0949">S-adenosyl-L-methionine</keyword>
<keyword evidence="13" id="KW-0819">tRNA processing</keyword>
<dbReference type="CDD" id="cd01335">
    <property type="entry name" value="Radical_SAM"/>
    <property type="match status" value="1"/>
</dbReference>
<evidence type="ECO:0000256" key="9">
    <source>
        <dbReference type="ARBA" id="ARBA00051425"/>
    </source>
</evidence>
<keyword evidence="7 13" id="KW-0411">Iron-sulfur</keyword>
<comment type="function">
    <text evidence="1 13">Catalyzes the methylthiolation of N6-(dimethylallyl)adenosine (i(6)A), leading to the formation of 2-methylthio-N6-(dimethylallyl)adenosine (ms(2)i(6)A) at position 37 in tRNAs that read codons beginning with uridine.</text>
</comment>
<dbReference type="Proteomes" id="UP000774750">
    <property type="component" value="Unassembled WGS sequence"/>
</dbReference>
<feature type="binding site" evidence="13">
    <location>
        <position position="96"/>
    </location>
    <ligand>
        <name>[4Fe-4S] cluster</name>
        <dbReference type="ChEBI" id="CHEBI:49883"/>
        <label>1</label>
    </ligand>
</feature>
<dbReference type="InterPro" id="IPR023404">
    <property type="entry name" value="rSAM_horseshoe"/>
</dbReference>
<dbReference type="InterPro" id="IPR006638">
    <property type="entry name" value="Elp3/MiaA/NifB-like_rSAM"/>
</dbReference>
<gene>
    <name evidence="13 17" type="primary">miaB</name>
    <name evidence="17" type="ORF">H6A12_09250</name>
</gene>
<dbReference type="AlphaFoldDB" id="A0A939BEI0"/>
<evidence type="ECO:0000256" key="12">
    <source>
        <dbReference type="ARBA" id="ARBA00081141"/>
    </source>
</evidence>
<dbReference type="GO" id="GO:0005829">
    <property type="term" value="C:cytosol"/>
    <property type="evidence" value="ECO:0007669"/>
    <property type="project" value="TreeGrafter"/>
</dbReference>
<keyword evidence="3 13" id="KW-0808">Transferase</keyword>
<comment type="cofactor">
    <cofactor evidence="13">
        <name>[4Fe-4S] cluster</name>
        <dbReference type="ChEBI" id="CHEBI:49883"/>
    </cofactor>
    <text evidence="13">Binds 2 [4Fe-4S] clusters. One cluster is coordinated with 3 cysteines and an exchangeable S-adenosyl-L-methionine.</text>
</comment>
<dbReference type="SFLD" id="SFLDG01082">
    <property type="entry name" value="B12-binding_domain_containing"/>
    <property type="match status" value="1"/>
</dbReference>
<comment type="subunit">
    <text evidence="13">Monomer.</text>
</comment>
<dbReference type="Gene3D" id="3.40.50.12160">
    <property type="entry name" value="Methylthiotransferase, N-terminal domain"/>
    <property type="match status" value="1"/>
</dbReference>
<feature type="binding site" evidence="13">
    <location>
        <position position="179"/>
    </location>
    <ligand>
        <name>[4Fe-4S] cluster</name>
        <dbReference type="ChEBI" id="CHEBI:49883"/>
        <label>2</label>
        <note>4Fe-4S-S-AdoMet</note>
    </ligand>
</feature>
<dbReference type="SFLD" id="SFLDF00273">
    <property type="entry name" value="(dimethylallyl)adenosine_tRNA"/>
    <property type="match status" value="1"/>
</dbReference>
<dbReference type="PANTHER" id="PTHR43020">
    <property type="entry name" value="CDK5 REGULATORY SUBUNIT-ASSOCIATED PROTEIN 1"/>
    <property type="match status" value="1"/>
</dbReference>
<evidence type="ECO:0000256" key="11">
    <source>
        <dbReference type="ARBA" id="ARBA00080698"/>
    </source>
</evidence>
<dbReference type="InterPro" id="IPR002792">
    <property type="entry name" value="TRAM_dom"/>
</dbReference>
<dbReference type="EC" id="2.8.4.3" evidence="8 13"/>
<evidence type="ECO:0000259" key="16">
    <source>
        <dbReference type="PROSITE" id="PS51918"/>
    </source>
</evidence>
<protein>
    <recommendedName>
        <fullName evidence="10 13">tRNA-2-methylthio-N(6)-dimethylallyladenosine synthase</fullName>
        <ecNumber evidence="8 13">2.8.4.3</ecNumber>
    </recommendedName>
    <alternativeName>
        <fullName evidence="12 13">(Dimethylallyl)adenosine tRNA methylthiotransferase MiaB</fullName>
    </alternativeName>
    <alternativeName>
        <fullName evidence="11 13">tRNA-i(6)A37 methylthiotransferase</fullName>
    </alternativeName>
</protein>